<evidence type="ECO:0000256" key="1">
    <source>
        <dbReference type="SAM" id="MobiDB-lite"/>
    </source>
</evidence>
<keyword evidence="3" id="KW-1185">Reference proteome</keyword>
<evidence type="ECO:0000313" key="2">
    <source>
        <dbReference type="EMBL" id="GGF48689.1"/>
    </source>
</evidence>
<protein>
    <submittedName>
        <fullName evidence="2">Uncharacterized protein</fullName>
    </submittedName>
</protein>
<dbReference type="Proteomes" id="UP000649179">
    <property type="component" value="Unassembled WGS sequence"/>
</dbReference>
<dbReference type="EMBL" id="BMKQ01000001">
    <property type="protein sequence ID" value="GGF48689.1"/>
    <property type="molecule type" value="Genomic_DNA"/>
</dbReference>
<proteinExistence type="predicted"/>
<sequence length="176" mass="19959">MSRWIPVLVRAEDYAEVTALVAARESDRRPETWPADPEPLTVTDLDPAPASRSSKADDALASYPSWPESALRRLAGSDVVTAQRWARAMDVCAAAQPDDPWRTTTQIAELSQMSVTEWRDAPRKISRHLKANYRDLPSWRGHLAWPLLAWGLSRGSEVSWAMTPATRERWRRVRDV</sequence>
<dbReference type="RefSeq" id="WP_188779927.1">
    <property type="nucleotide sequence ID" value="NZ_BMKQ01000001.1"/>
</dbReference>
<gene>
    <name evidence="2" type="ORF">GCM10011519_23390</name>
</gene>
<accession>A0A917BJW8</accession>
<comment type="caution">
    <text evidence="2">The sequence shown here is derived from an EMBL/GenBank/DDBJ whole genome shotgun (WGS) entry which is preliminary data.</text>
</comment>
<evidence type="ECO:0000313" key="3">
    <source>
        <dbReference type="Proteomes" id="UP000649179"/>
    </source>
</evidence>
<reference evidence="2" key="2">
    <citation type="submission" date="2020-09" db="EMBL/GenBank/DDBJ databases">
        <authorList>
            <person name="Sun Q."/>
            <person name="Zhou Y."/>
        </authorList>
    </citation>
    <scope>NUCLEOTIDE SEQUENCE</scope>
    <source>
        <strain evidence="2">CGMCC 1.16067</strain>
    </source>
</reference>
<reference evidence="2" key="1">
    <citation type="journal article" date="2014" name="Int. J. Syst. Evol. Microbiol.">
        <title>Complete genome sequence of Corynebacterium casei LMG S-19264T (=DSM 44701T), isolated from a smear-ripened cheese.</title>
        <authorList>
            <consortium name="US DOE Joint Genome Institute (JGI-PGF)"/>
            <person name="Walter F."/>
            <person name="Albersmeier A."/>
            <person name="Kalinowski J."/>
            <person name="Ruckert C."/>
        </authorList>
    </citation>
    <scope>NUCLEOTIDE SEQUENCE</scope>
    <source>
        <strain evidence="2">CGMCC 1.16067</strain>
    </source>
</reference>
<dbReference type="AlphaFoldDB" id="A0A917BJW8"/>
<organism evidence="2 3">
    <name type="scientific">Marmoricola endophyticus</name>
    <dbReference type="NCBI Taxonomy" id="2040280"/>
    <lineage>
        <taxon>Bacteria</taxon>
        <taxon>Bacillati</taxon>
        <taxon>Actinomycetota</taxon>
        <taxon>Actinomycetes</taxon>
        <taxon>Propionibacteriales</taxon>
        <taxon>Nocardioidaceae</taxon>
        <taxon>Marmoricola</taxon>
    </lineage>
</organism>
<name>A0A917BJW8_9ACTN</name>
<feature type="region of interest" description="Disordered" evidence="1">
    <location>
        <begin position="23"/>
        <end position="59"/>
    </location>
</feature>